<dbReference type="PANTHER" id="PTHR43280:SF28">
    <property type="entry name" value="HTH-TYPE TRANSCRIPTIONAL ACTIVATOR RHAS"/>
    <property type="match status" value="1"/>
</dbReference>
<dbReference type="EMBL" id="MCGH01000002">
    <property type="protein sequence ID" value="ODM06108.1"/>
    <property type="molecule type" value="Genomic_DNA"/>
</dbReference>
<evidence type="ECO:0000259" key="5">
    <source>
        <dbReference type="PROSITE" id="PS01124"/>
    </source>
</evidence>
<keyword evidence="4" id="KW-0812">Transmembrane</keyword>
<gene>
    <name evidence="6" type="primary">yesS_7</name>
    <name evidence="6" type="ORF">BEI61_01997</name>
</gene>
<keyword evidence="2" id="KW-0238">DNA-binding</keyword>
<organism evidence="6 7">
    <name type="scientific">Eisenbergiella tayi</name>
    <dbReference type="NCBI Taxonomy" id="1432052"/>
    <lineage>
        <taxon>Bacteria</taxon>
        <taxon>Bacillati</taxon>
        <taxon>Bacillota</taxon>
        <taxon>Clostridia</taxon>
        <taxon>Lachnospirales</taxon>
        <taxon>Lachnospiraceae</taxon>
        <taxon>Eisenbergiella</taxon>
    </lineage>
</organism>
<feature type="transmembrane region" description="Helical" evidence="4">
    <location>
        <begin position="272"/>
        <end position="295"/>
    </location>
</feature>
<accession>A0A1E3ABJ6</accession>
<dbReference type="InterPro" id="IPR009057">
    <property type="entry name" value="Homeodomain-like_sf"/>
</dbReference>
<dbReference type="Pfam" id="PF17853">
    <property type="entry name" value="GGDEF_2"/>
    <property type="match status" value="1"/>
</dbReference>
<feature type="domain" description="HTH araC/xylS-type" evidence="5">
    <location>
        <begin position="605"/>
        <end position="704"/>
    </location>
</feature>
<keyword evidence="3" id="KW-0804">Transcription</keyword>
<evidence type="ECO:0000256" key="3">
    <source>
        <dbReference type="ARBA" id="ARBA00023163"/>
    </source>
</evidence>
<evidence type="ECO:0000313" key="6">
    <source>
        <dbReference type="EMBL" id="ODM06108.1"/>
    </source>
</evidence>
<dbReference type="PROSITE" id="PS01124">
    <property type="entry name" value="HTH_ARAC_FAMILY_2"/>
    <property type="match status" value="1"/>
</dbReference>
<keyword evidence="1" id="KW-0805">Transcription regulation</keyword>
<feature type="transmembrane region" description="Helical" evidence="4">
    <location>
        <begin position="12"/>
        <end position="36"/>
    </location>
</feature>
<dbReference type="Proteomes" id="UP000094067">
    <property type="component" value="Unassembled WGS sequence"/>
</dbReference>
<keyword evidence="4" id="KW-0472">Membrane</keyword>
<dbReference type="SUPFAM" id="SSF46689">
    <property type="entry name" value="Homeodomain-like"/>
    <property type="match status" value="1"/>
</dbReference>
<protein>
    <submittedName>
        <fullName evidence="6">HTH-type transcriptional regulator YesS</fullName>
    </submittedName>
</protein>
<sequence>MFGFWENKFFRNLFLTFFWLMAVLILVFGGIISFQLEKGRQASVQQELLRKVERMTQAVDEKFSTVDMIATQIASSTWIRYAGTQSDILYSRMDTLKKQEISQTIGNENDILKIAKSTAVLFPQKNMAIDRVSFWECERYFNSVGLYPELLDKLMEALKGNYSTQVLYTDEQVKAGYDNFIIVKQLQYDDKPRQVLLIYVDGKLFDKFIRDNVSDTVRFGLSFDGMPVYEWNSKDAETAGEQIFVKEVPSGMYRWNYEFTVDMSYINGSGPAAYSLILCCCGLLLLAFAASYLLARLTHRPVSILAERFGMKKSHHVYGLEDIEKSYQELNTEKEGMESLANQYYEIGKDDFLGSLLEGTCEKEKIKEHIKQYHLGFQEDMAYLIILLPFWEEDRQKAFIGALLQLQLDCYKDGFPVAMYHTQGMYYLILPSAQGKEALLRKTEQLCIMVDELLPDMDVELYFGRPHHGFQGIHRAYDEAREKMLGGNNPDKIRYYYPLELEIKIINYMRIGHFEDAEEICRHIREENQRRQLLPGEARKVTGLLFEVFYRFSVDMQFELQRDTCGYAEAEEVQDVDNMWDALLEILEALKRSFNENQNLKSLGYDIVEYVKAHFTSSGLSQQDIADHFRVSRPTVSKVFKETMKVNFIDYLHKLRVEQAKIFFEQENYNVPAVAQLCGYENEITFKRAFVKNEGMTPREYVKTMDGRLRDPSICSMKSGRKAE</sequence>
<dbReference type="Pfam" id="PF12833">
    <property type="entry name" value="HTH_18"/>
    <property type="match status" value="1"/>
</dbReference>
<dbReference type="PANTHER" id="PTHR43280">
    <property type="entry name" value="ARAC-FAMILY TRANSCRIPTIONAL REGULATOR"/>
    <property type="match status" value="1"/>
</dbReference>
<dbReference type="InterPro" id="IPR018060">
    <property type="entry name" value="HTH_AraC"/>
</dbReference>
<comment type="caution">
    <text evidence="6">The sequence shown here is derived from an EMBL/GenBank/DDBJ whole genome shotgun (WGS) entry which is preliminary data.</text>
</comment>
<name>A0A1E3ABJ6_9FIRM</name>
<dbReference type="GO" id="GO:0043565">
    <property type="term" value="F:sequence-specific DNA binding"/>
    <property type="evidence" value="ECO:0007669"/>
    <property type="project" value="InterPro"/>
</dbReference>
<proteinExistence type="predicted"/>
<dbReference type="InterPro" id="IPR041522">
    <property type="entry name" value="CdaR_GGDEF"/>
</dbReference>
<dbReference type="GO" id="GO:0003700">
    <property type="term" value="F:DNA-binding transcription factor activity"/>
    <property type="evidence" value="ECO:0007669"/>
    <property type="project" value="InterPro"/>
</dbReference>
<evidence type="ECO:0000256" key="1">
    <source>
        <dbReference type="ARBA" id="ARBA00023015"/>
    </source>
</evidence>
<evidence type="ECO:0000256" key="4">
    <source>
        <dbReference type="SAM" id="Phobius"/>
    </source>
</evidence>
<evidence type="ECO:0000313" key="7">
    <source>
        <dbReference type="Proteomes" id="UP000094067"/>
    </source>
</evidence>
<dbReference type="Gene3D" id="1.10.10.60">
    <property type="entry name" value="Homeodomain-like"/>
    <property type="match status" value="2"/>
</dbReference>
<reference evidence="6 7" key="1">
    <citation type="submission" date="2016-07" db="EMBL/GenBank/DDBJ databases">
        <title>Characterization of isolates of Eisenbergiella tayi derived from blood cultures, using whole genome sequencing.</title>
        <authorList>
            <person name="Burdz T."/>
            <person name="Wiebe D."/>
            <person name="Huynh C."/>
            <person name="Bernard K."/>
        </authorList>
    </citation>
    <scope>NUCLEOTIDE SEQUENCE [LARGE SCALE GENOMIC DNA]</scope>
    <source>
        <strain evidence="6 7">NML 110608</strain>
    </source>
</reference>
<dbReference type="AlphaFoldDB" id="A0A1E3ABJ6"/>
<dbReference type="RefSeq" id="WP_069152169.1">
    <property type="nucleotide sequence ID" value="NZ_MCGH01000002.1"/>
</dbReference>
<keyword evidence="4" id="KW-1133">Transmembrane helix</keyword>
<dbReference type="SMART" id="SM00342">
    <property type="entry name" value="HTH_ARAC"/>
    <property type="match status" value="1"/>
</dbReference>
<evidence type="ECO:0000256" key="2">
    <source>
        <dbReference type="ARBA" id="ARBA00023125"/>
    </source>
</evidence>